<dbReference type="PANTHER" id="PTHR40252:SF2">
    <property type="entry name" value="BLR0328 PROTEIN"/>
    <property type="match status" value="1"/>
</dbReference>
<protein>
    <recommendedName>
        <fullName evidence="5">FIST domain containing protein</fullName>
    </recommendedName>
</protein>
<dbReference type="InterPro" id="IPR019494">
    <property type="entry name" value="FIST_C"/>
</dbReference>
<evidence type="ECO:0000313" key="4">
    <source>
        <dbReference type="Proteomes" id="UP000000739"/>
    </source>
</evidence>
<dbReference type="EMBL" id="CP001322">
    <property type="protein sequence ID" value="ACL05535.1"/>
    <property type="molecule type" value="Genomic_DNA"/>
</dbReference>
<feature type="domain" description="FIST C-domain" evidence="2">
    <location>
        <begin position="234"/>
        <end position="364"/>
    </location>
</feature>
<dbReference type="Pfam" id="PF08495">
    <property type="entry name" value="FIST"/>
    <property type="match status" value="1"/>
</dbReference>
<dbReference type="InterPro" id="IPR013702">
    <property type="entry name" value="FIST_domain_N"/>
</dbReference>
<dbReference type="PANTHER" id="PTHR40252">
    <property type="entry name" value="BLR0328 PROTEIN"/>
    <property type="match status" value="1"/>
</dbReference>
<dbReference type="eggNOG" id="COG3287">
    <property type="taxonomic scope" value="Bacteria"/>
</dbReference>
<dbReference type="Proteomes" id="UP000000739">
    <property type="component" value="Chromosome"/>
</dbReference>
<reference evidence="3 4" key="1">
    <citation type="journal article" date="2012" name="Environ. Microbiol.">
        <title>The genome sequence of Desulfatibacillum alkenivorans AK-01: a blueprint for anaerobic alkane oxidation.</title>
        <authorList>
            <person name="Callaghan A.V."/>
            <person name="Morris B.E."/>
            <person name="Pereira I.A."/>
            <person name="McInerney M.J."/>
            <person name="Austin R.N."/>
            <person name="Groves J.T."/>
            <person name="Kukor J.J."/>
            <person name="Suflita J.M."/>
            <person name="Young L.Y."/>
            <person name="Zylstra G.J."/>
            <person name="Wawrik B."/>
        </authorList>
    </citation>
    <scope>NUCLEOTIDE SEQUENCE [LARGE SCALE GENOMIC DNA]</scope>
    <source>
        <strain evidence="3 4">AK-01</strain>
    </source>
</reference>
<evidence type="ECO:0000259" key="2">
    <source>
        <dbReference type="SMART" id="SM01204"/>
    </source>
</evidence>
<evidence type="ECO:0000313" key="3">
    <source>
        <dbReference type="EMBL" id="ACL05535.1"/>
    </source>
</evidence>
<dbReference type="SMART" id="SM01204">
    <property type="entry name" value="FIST_C"/>
    <property type="match status" value="1"/>
</dbReference>
<name>B8FCB7_DESAL</name>
<organism evidence="3 4">
    <name type="scientific">Desulfatibacillum aliphaticivorans</name>
    <dbReference type="NCBI Taxonomy" id="218208"/>
    <lineage>
        <taxon>Bacteria</taxon>
        <taxon>Pseudomonadati</taxon>
        <taxon>Thermodesulfobacteriota</taxon>
        <taxon>Desulfobacteria</taxon>
        <taxon>Desulfobacterales</taxon>
        <taxon>Desulfatibacillaceae</taxon>
        <taxon>Desulfatibacillum</taxon>
    </lineage>
</organism>
<evidence type="ECO:0008006" key="5">
    <source>
        <dbReference type="Google" id="ProtNLM"/>
    </source>
</evidence>
<dbReference type="Pfam" id="PF10442">
    <property type="entry name" value="FIST_C"/>
    <property type="match status" value="1"/>
</dbReference>
<accession>B8FCB7</accession>
<feature type="domain" description="FIST" evidence="1">
    <location>
        <begin position="36"/>
        <end position="233"/>
    </location>
</feature>
<gene>
    <name evidence="3" type="ordered locus">Dalk_3849</name>
</gene>
<dbReference type="KEGG" id="dal:Dalk_3849"/>
<sequence>MATSRRNGVKTGVTLLKDENEAAADLFDQIAQPGMHTVLFFCSPKYDADSLGSALKKNFSCKLLGCTTAGEISSQGYVEGGIVAVSFAGAHLKIHSYGIHRLSGFTLQDAREIADSMRNELVFSDEFDPKNLFGMLLIDGLSFLEEQVISYIHSAFQPVSIVGGSAADGFNLQETKVCIDGEFMSDAAVLILVETTAPFAVFKTQHLEPTDQKMVVTRTDPARRVVCEINAEPAAEEYARILGIPASELGPAVFSQNPVMIRIADSWQVRSIKSVNPDKSLSFHCAIDAGLVLTLAKGFDIITNLKNEIRRLLKIIPDPRLVIAFDCAFRRLEILDNGLGGQFARLMKDIRLVGFNTYGEQFNSVHVNQTLVGVVIGGEDE</sequence>
<proteinExistence type="predicted"/>
<dbReference type="SMART" id="SM00897">
    <property type="entry name" value="FIST"/>
    <property type="match status" value="1"/>
</dbReference>
<dbReference type="RefSeq" id="WP_015948586.1">
    <property type="nucleotide sequence ID" value="NC_011768.1"/>
</dbReference>
<dbReference type="HOGENOM" id="CLU_047108_1_1_7"/>
<keyword evidence="4" id="KW-1185">Reference proteome</keyword>
<dbReference type="AlphaFoldDB" id="B8FCB7"/>
<evidence type="ECO:0000259" key="1">
    <source>
        <dbReference type="SMART" id="SM00897"/>
    </source>
</evidence>